<reference evidence="4" key="1">
    <citation type="submission" date="2025-08" db="UniProtKB">
        <authorList>
            <consortium name="RefSeq"/>
        </authorList>
    </citation>
    <scope>IDENTIFICATION</scope>
</reference>
<dbReference type="PANTHER" id="PTHR47577">
    <property type="entry name" value="THAP DOMAIN-CONTAINING PROTEIN 6"/>
    <property type="match status" value="1"/>
</dbReference>
<organism evidence="3 4">
    <name type="scientific">Hydra vulgaris</name>
    <name type="common">Hydra</name>
    <name type="synonym">Hydra attenuata</name>
    <dbReference type="NCBI Taxonomy" id="6087"/>
    <lineage>
        <taxon>Eukaryota</taxon>
        <taxon>Metazoa</taxon>
        <taxon>Cnidaria</taxon>
        <taxon>Hydrozoa</taxon>
        <taxon>Hydroidolina</taxon>
        <taxon>Anthoathecata</taxon>
        <taxon>Aplanulata</taxon>
        <taxon>Hydridae</taxon>
        <taxon>Hydra</taxon>
    </lineage>
</organism>
<dbReference type="RefSeq" id="XP_065650412.1">
    <property type="nucleotide sequence ID" value="XM_065794340.1"/>
</dbReference>
<sequence length="402" mass="46622">MNKKITSLKSVVKSQKQKISSNCEEMLLKTFSEVPQALTRRMIMCKNHGKRFKYSEETISFALTLQFYSSKAYDYARKIFNFNLPHQAKIRKWYGKVSAEPGFTKPAFAALNYKVIEAEKLGSKVVLFDSENNAISWKYIVYLQKLQEDEGLRFGNKLRRVHINWRQQKLKVNLAAQAISSSVANAIEFCCKDLKLMQFQGDATVKFIRIFDRLFDILNSRNPFAKGYKSALKMSNKHIWDKFLDEAYDYISNLQDSSHRLLHTTRKTGFIGFLVAIKSIKQVKMFCKVIFISETCKLEGFGLSTIHDNLKRLETIQSFSDRKHPGCPTSWTKEKKAELTGLVNNRKGVSQKKRGIKFGVNQSTIGRQLKKMNIKYKKREKTPKYAIEQQIKAKKRSRKLVN</sequence>
<evidence type="ECO:0000313" key="4">
    <source>
        <dbReference type="RefSeq" id="XP_065650412.1"/>
    </source>
</evidence>
<dbReference type="Proteomes" id="UP001652625">
    <property type="component" value="Chromosome 03"/>
</dbReference>
<accession>A0ABM4BMV4</accession>
<protein>
    <submittedName>
        <fullName evidence="4">Uncharacterized protein LOC136078563</fullName>
    </submittedName>
</protein>
<evidence type="ECO:0000259" key="1">
    <source>
        <dbReference type="Pfam" id="PF12017"/>
    </source>
</evidence>
<evidence type="ECO:0000259" key="2">
    <source>
        <dbReference type="Pfam" id="PF21788"/>
    </source>
</evidence>
<name>A0ABM4BMV4_HYDVU</name>
<gene>
    <name evidence="4" type="primary">LOC136078563</name>
</gene>
<evidence type="ECO:0000313" key="3">
    <source>
        <dbReference type="Proteomes" id="UP001652625"/>
    </source>
</evidence>
<feature type="domain" description="THAP9-like helix-turn-helix" evidence="1">
    <location>
        <begin position="15"/>
        <end position="93"/>
    </location>
</feature>
<feature type="domain" description="Transposable element P transposase-like GTP-binding insertion" evidence="2">
    <location>
        <begin position="127"/>
        <end position="230"/>
    </location>
</feature>
<dbReference type="Pfam" id="PF21788">
    <property type="entry name" value="TNP-like_GBD"/>
    <property type="match status" value="1"/>
</dbReference>
<dbReference type="Pfam" id="PF12017">
    <property type="entry name" value="Tnp_P_element"/>
    <property type="match status" value="1"/>
</dbReference>
<dbReference type="InterPro" id="IPR048366">
    <property type="entry name" value="TNP-like_GBD"/>
</dbReference>
<keyword evidence="3" id="KW-1185">Reference proteome</keyword>
<dbReference type="GeneID" id="136078563"/>
<dbReference type="InterPro" id="IPR021896">
    <property type="entry name" value="THAP9-like_HTH"/>
</dbReference>
<dbReference type="PANTHER" id="PTHR47577:SF2">
    <property type="entry name" value="THAP DOMAIN CONTAINING 9"/>
    <property type="match status" value="1"/>
</dbReference>
<proteinExistence type="predicted"/>